<dbReference type="Proteomes" id="UP000237846">
    <property type="component" value="Unassembled WGS sequence"/>
</dbReference>
<evidence type="ECO:0000313" key="3">
    <source>
        <dbReference type="Proteomes" id="UP000237846"/>
    </source>
</evidence>
<keyword evidence="1" id="KW-0472">Membrane</keyword>
<proteinExistence type="predicted"/>
<name>A0A2T0QEW5_9ACTN</name>
<dbReference type="EMBL" id="PVZC01000001">
    <property type="protein sequence ID" value="PRY02477.1"/>
    <property type="molecule type" value="Genomic_DNA"/>
</dbReference>
<protein>
    <submittedName>
        <fullName evidence="2">Uncharacterized protein</fullName>
    </submittedName>
</protein>
<keyword evidence="1" id="KW-1133">Transmembrane helix</keyword>
<organism evidence="2 3">
    <name type="scientific">Allonocardiopsis opalescens</name>
    <dbReference type="NCBI Taxonomy" id="1144618"/>
    <lineage>
        <taxon>Bacteria</taxon>
        <taxon>Bacillati</taxon>
        <taxon>Actinomycetota</taxon>
        <taxon>Actinomycetes</taxon>
        <taxon>Streptosporangiales</taxon>
        <taxon>Allonocardiopsis</taxon>
    </lineage>
</organism>
<reference evidence="2 3" key="1">
    <citation type="submission" date="2018-03" db="EMBL/GenBank/DDBJ databases">
        <title>Genomic Encyclopedia of Archaeal and Bacterial Type Strains, Phase II (KMG-II): from individual species to whole genera.</title>
        <authorList>
            <person name="Goeker M."/>
        </authorList>
    </citation>
    <scope>NUCLEOTIDE SEQUENCE [LARGE SCALE GENOMIC DNA]</scope>
    <source>
        <strain evidence="2 3">DSM 45601</strain>
    </source>
</reference>
<sequence length="180" mass="18610">MHDADTTAGLLRRYRTHTAALLAALAWWGFGNLYEAVVLLPLLAGLPPGSLGGTASPGDPVFYFAPAAVAAPVLALALALRLRRDRADRVLPGSTRAAVLAAALVAAGIALTVPMVGLVVPGLRDAAASREELLAAVVLWESGNAVRLLLVAGAASAVLRWRLRLTEAALGPAARTAERR</sequence>
<feature type="transmembrane region" description="Helical" evidence="1">
    <location>
        <begin position="20"/>
        <end position="41"/>
    </location>
</feature>
<evidence type="ECO:0000256" key="1">
    <source>
        <dbReference type="SAM" id="Phobius"/>
    </source>
</evidence>
<feature type="transmembrane region" description="Helical" evidence="1">
    <location>
        <begin position="100"/>
        <end position="121"/>
    </location>
</feature>
<keyword evidence="3" id="KW-1185">Reference proteome</keyword>
<dbReference type="AlphaFoldDB" id="A0A2T0QEW5"/>
<feature type="transmembrane region" description="Helical" evidence="1">
    <location>
        <begin position="61"/>
        <end position="80"/>
    </location>
</feature>
<dbReference type="RefSeq" id="WP_106240132.1">
    <property type="nucleotide sequence ID" value="NZ_PVZC01000001.1"/>
</dbReference>
<gene>
    <name evidence="2" type="ORF">CLV72_1011079</name>
</gene>
<keyword evidence="1" id="KW-0812">Transmembrane</keyword>
<feature type="transmembrane region" description="Helical" evidence="1">
    <location>
        <begin position="133"/>
        <end position="159"/>
    </location>
</feature>
<evidence type="ECO:0000313" key="2">
    <source>
        <dbReference type="EMBL" id="PRY02477.1"/>
    </source>
</evidence>
<comment type="caution">
    <text evidence="2">The sequence shown here is derived from an EMBL/GenBank/DDBJ whole genome shotgun (WGS) entry which is preliminary data.</text>
</comment>
<accession>A0A2T0QEW5</accession>
<dbReference type="OrthoDB" id="4763906at2"/>